<dbReference type="InterPro" id="IPR009711">
    <property type="entry name" value="UPF0473"/>
</dbReference>
<dbReference type="Proteomes" id="UP000051315">
    <property type="component" value="Unassembled WGS sequence"/>
</dbReference>
<proteinExistence type="inferred from homology"/>
<accession>A0A0R1VY12</accession>
<sequence length="112" mass="12815">MADQDKNIVDFSDFADEQRQISLVDDQGNEELYEILFTFDSEDYDRSYVLLIPAGAQDNEQVDIYPFAYTPDENGDATSGDLMPIEDDAEWDMVQGVLDVFLNDENLNDDQE</sequence>
<reference evidence="3 4" key="1">
    <citation type="journal article" date="2015" name="Genome Announc.">
        <title>Expanding the biotechnology potential of lactobacilli through comparative genomics of 213 strains and associated genera.</title>
        <authorList>
            <person name="Sun Z."/>
            <person name="Harris H.M."/>
            <person name="McCann A."/>
            <person name="Guo C."/>
            <person name="Argimon S."/>
            <person name="Zhang W."/>
            <person name="Yang X."/>
            <person name="Jeffery I.B."/>
            <person name="Cooney J.C."/>
            <person name="Kagawa T.F."/>
            <person name="Liu W."/>
            <person name="Song Y."/>
            <person name="Salvetti E."/>
            <person name="Wrobel A."/>
            <person name="Rasinkangas P."/>
            <person name="Parkhill J."/>
            <person name="Rea M.C."/>
            <person name="O'Sullivan O."/>
            <person name="Ritari J."/>
            <person name="Douillard F.P."/>
            <person name="Paul Ross R."/>
            <person name="Yang R."/>
            <person name="Briner A.E."/>
            <person name="Felis G.E."/>
            <person name="de Vos W.M."/>
            <person name="Barrangou R."/>
            <person name="Klaenhammer T.R."/>
            <person name="Caufield P.W."/>
            <person name="Cui Y."/>
            <person name="Zhang H."/>
            <person name="O'Toole P.W."/>
        </authorList>
    </citation>
    <scope>NUCLEOTIDE SEQUENCE [LARGE SCALE GENOMIC DNA]</scope>
    <source>
        <strain evidence="3 4">DSM 17758</strain>
    </source>
</reference>
<dbReference type="RefSeq" id="WP_057824402.1">
    <property type="nucleotide sequence ID" value="NZ_AZFX01000040.1"/>
</dbReference>
<evidence type="ECO:0000313" key="4">
    <source>
        <dbReference type="Proteomes" id="UP000051315"/>
    </source>
</evidence>
<evidence type="ECO:0000256" key="2">
    <source>
        <dbReference type="HAMAP-Rule" id="MF_01448"/>
    </source>
</evidence>
<dbReference type="PANTHER" id="PTHR40066">
    <property type="entry name" value="UPF0473 PROTEIN CBO2561/CLC_2432"/>
    <property type="match status" value="1"/>
</dbReference>
<organism evidence="3 4">
    <name type="scientific">Lapidilactobacillus concavus DSM 17758</name>
    <dbReference type="NCBI Taxonomy" id="1423735"/>
    <lineage>
        <taxon>Bacteria</taxon>
        <taxon>Bacillati</taxon>
        <taxon>Bacillota</taxon>
        <taxon>Bacilli</taxon>
        <taxon>Lactobacillales</taxon>
        <taxon>Lactobacillaceae</taxon>
        <taxon>Lapidilactobacillus</taxon>
    </lineage>
</organism>
<evidence type="ECO:0000313" key="3">
    <source>
        <dbReference type="EMBL" id="KRM10255.1"/>
    </source>
</evidence>
<dbReference type="STRING" id="1423735.FC15_GL001487"/>
<evidence type="ECO:0000256" key="1">
    <source>
        <dbReference type="ARBA" id="ARBA00008439"/>
    </source>
</evidence>
<dbReference type="AlphaFoldDB" id="A0A0R1VY12"/>
<name>A0A0R1VY12_9LACO</name>
<dbReference type="EMBL" id="AZFX01000040">
    <property type="protein sequence ID" value="KRM10255.1"/>
    <property type="molecule type" value="Genomic_DNA"/>
</dbReference>
<dbReference type="OrthoDB" id="2086132at2"/>
<dbReference type="PANTHER" id="PTHR40066:SF1">
    <property type="entry name" value="UPF0473 PROTEIN CBO2561_CLC_2432"/>
    <property type="match status" value="1"/>
</dbReference>
<dbReference type="NCBIfam" id="NF010217">
    <property type="entry name" value="PRK13678.1-4"/>
    <property type="match status" value="1"/>
</dbReference>
<dbReference type="Pfam" id="PF06949">
    <property type="entry name" value="DUF1292"/>
    <property type="match status" value="1"/>
</dbReference>
<gene>
    <name evidence="3" type="ORF">FC15_GL001487</name>
</gene>
<dbReference type="HAMAP" id="MF_01448">
    <property type="entry name" value="UPF0473"/>
    <property type="match status" value="1"/>
</dbReference>
<protein>
    <recommendedName>
        <fullName evidence="2">UPF0473 protein FC15_GL001487</fullName>
    </recommendedName>
</protein>
<dbReference type="PATRIC" id="fig|1423735.3.peg.1536"/>
<keyword evidence="4" id="KW-1185">Reference proteome</keyword>
<comment type="similarity">
    <text evidence="1 2">Belongs to the UPF0473 family.</text>
</comment>
<comment type="caution">
    <text evidence="3">The sequence shown here is derived from an EMBL/GenBank/DDBJ whole genome shotgun (WGS) entry which is preliminary data.</text>
</comment>